<dbReference type="Proteomes" id="UP000531594">
    <property type="component" value="Unassembled WGS sequence"/>
</dbReference>
<comment type="caution">
    <text evidence="4">The sequence shown here is derived from an EMBL/GenBank/DDBJ whole genome shotgun (WGS) entry which is preliminary data.</text>
</comment>
<dbReference type="InterPro" id="IPR029050">
    <property type="entry name" value="Immunoprotect_excell_Ig-like"/>
</dbReference>
<dbReference type="Gene3D" id="2.60.40.1240">
    <property type="match status" value="1"/>
</dbReference>
<sequence length="174" mass="19507">MKRVTLAILLLVSVLLTAACSSSTSVNKNQKEEKAALRDVEIRLKNVEYMLPSEMDKYVGQLVLKIDVSIKNNRKEMIHFGSNDFELLQGNTEARRALPTHIVEVIEQTSLDAGKRIEGSLFYYVNKGEPIKLVFTSDLNKDGLQETKGFILKNVPVTPQILSNVKTPIQYGRG</sequence>
<dbReference type="AlphaFoldDB" id="A0A7X0HUY0"/>
<accession>A0A7X0HUY0</accession>
<proteinExistence type="predicted"/>
<dbReference type="RefSeq" id="WP_184526858.1">
    <property type="nucleotide sequence ID" value="NZ_JACHGK010000009.1"/>
</dbReference>
<organism evidence="4 5">
    <name type="scientific">Bacillus benzoevorans</name>
    <dbReference type="NCBI Taxonomy" id="1456"/>
    <lineage>
        <taxon>Bacteria</taxon>
        <taxon>Bacillati</taxon>
        <taxon>Bacillota</taxon>
        <taxon>Bacilli</taxon>
        <taxon>Bacillales</taxon>
        <taxon>Bacillaceae</taxon>
        <taxon>Bacillus</taxon>
    </lineage>
</organism>
<feature type="signal peptide" evidence="2">
    <location>
        <begin position="1"/>
        <end position="18"/>
    </location>
</feature>
<dbReference type="EMBL" id="JACHGK010000009">
    <property type="protein sequence ID" value="MBB6446135.1"/>
    <property type="molecule type" value="Genomic_DNA"/>
</dbReference>
<evidence type="ECO:0000313" key="4">
    <source>
        <dbReference type="EMBL" id="MBB6446135.1"/>
    </source>
</evidence>
<gene>
    <name evidence="4" type="ORF">HNR53_002785</name>
</gene>
<name>A0A7X0HUY0_9BACI</name>
<keyword evidence="1 2" id="KW-0732">Signal</keyword>
<feature type="chain" id="PRO_5039652586" description="DUF4352 domain-containing protein" evidence="2">
    <location>
        <begin position="19"/>
        <end position="174"/>
    </location>
</feature>
<evidence type="ECO:0000259" key="3">
    <source>
        <dbReference type="Pfam" id="PF11611"/>
    </source>
</evidence>
<evidence type="ECO:0000256" key="2">
    <source>
        <dbReference type="SAM" id="SignalP"/>
    </source>
</evidence>
<evidence type="ECO:0000256" key="1">
    <source>
        <dbReference type="ARBA" id="ARBA00022729"/>
    </source>
</evidence>
<keyword evidence="5" id="KW-1185">Reference proteome</keyword>
<dbReference type="InterPro" id="IPR029051">
    <property type="entry name" value="DUF4352"/>
</dbReference>
<dbReference type="Pfam" id="PF11611">
    <property type="entry name" value="DUF4352"/>
    <property type="match status" value="1"/>
</dbReference>
<reference evidence="4 5" key="1">
    <citation type="submission" date="2020-08" db="EMBL/GenBank/DDBJ databases">
        <title>Genomic Encyclopedia of Type Strains, Phase IV (KMG-IV): sequencing the most valuable type-strain genomes for metagenomic binning, comparative biology and taxonomic classification.</title>
        <authorList>
            <person name="Goeker M."/>
        </authorList>
    </citation>
    <scope>NUCLEOTIDE SEQUENCE [LARGE SCALE GENOMIC DNA]</scope>
    <source>
        <strain evidence="4 5">DSM 5391</strain>
    </source>
</reference>
<protein>
    <recommendedName>
        <fullName evidence="3">DUF4352 domain-containing protein</fullName>
    </recommendedName>
</protein>
<feature type="domain" description="DUF4352" evidence="3">
    <location>
        <begin position="32"/>
        <end position="139"/>
    </location>
</feature>
<dbReference type="PROSITE" id="PS51257">
    <property type="entry name" value="PROKAR_LIPOPROTEIN"/>
    <property type="match status" value="1"/>
</dbReference>
<evidence type="ECO:0000313" key="5">
    <source>
        <dbReference type="Proteomes" id="UP000531594"/>
    </source>
</evidence>